<comment type="similarity">
    <text evidence="1">Belongs to the sodium:galactoside symporter (TC 2.A.2) family.</text>
</comment>
<keyword evidence="2" id="KW-0812">Transmembrane</keyword>
<dbReference type="Gene3D" id="1.20.1250.20">
    <property type="entry name" value="MFS general substrate transporter like domains"/>
    <property type="match status" value="1"/>
</dbReference>
<organism evidence="3 4">
    <name type="scientific">Phaeobacter gallaeciensis</name>
    <dbReference type="NCBI Taxonomy" id="60890"/>
    <lineage>
        <taxon>Bacteria</taxon>
        <taxon>Pseudomonadati</taxon>
        <taxon>Pseudomonadota</taxon>
        <taxon>Alphaproteobacteria</taxon>
        <taxon>Rhodobacterales</taxon>
        <taxon>Roseobacteraceae</taxon>
        <taxon>Phaeobacter</taxon>
    </lineage>
</organism>
<dbReference type="AlphaFoldDB" id="A0A366X5U4"/>
<keyword evidence="2" id="KW-1133">Transmembrane helix</keyword>
<evidence type="ECO:0000313" key="3">
    <source>
        <dbReference type="EMBL" id="RBW58412.1"/>
    </source>
</evidence>
<accession>A0A366X5U4</accession>
<evidence type="ECO:0000256" key="1">
    <source>
        <dbReference type="ARBA" id="ARBA00009617"/>
    </source>
</evidence>
<dbReference type="SUPFAM" id="SSF103473">
    <property type="entry name" value="MFS general substrate transporter"/>
    <property type="match status" value="1"/>
</dbReference>
<dbReference type="EMBL" id="QOCE01000015">
    <property type="protein sequence ID" value="RBW58412.1"/>
    <property type="molecule type" value="Genomic_DNA"/>
</dbReference>
<feature type="transmembrane region" description="Helical" evidence="2">
    <location>
        <begin position="313"/>
        <end position="332"/>
    </location>
</feature>
<feature type="transmembrane region" description="Helical" evidence="2">
    <location>
        <begin position="344"/>
        <end position="368"/>
    </location>
</feature>
<keyword evidence="2" id="KW-0472">Membrane</keyword>
<protein>
    <recommendedName>
        <fullName evidence="5">Sugar transporter</fullName>
    </recommendedName>
</protein>
<feature type="transmembrane region" description="Helical" evidence="2">
    <location>
        <begin position="83"/>
        <end position="100"/>
    </location>
</feature>
<dbReference type="OrthoDB" id="7584869at2"/>
<evidence type="ECO:0008006" key="5">
    <source>
        <dbReference type="Google" id="ProtNLM"/>
    </source>
</evidence>
<reference evidence="3 4" key="1">
    <citation type="submission" date="2018-07" db="EMBL/GenBank/DDBJ databases">
        <title>Modular assembly of carbohydrate-degrading microbial communities in the ocean.</title>
        <authorList>
            <person name="Enke T.N."/>
            <person name="Datta M.S."/>
            <person name="Schwartzman J.A."/>
            <person name="Cermak N."/>
            <person name="Schmitz D.A."/>
            <person name="Barrere J."/>
            <person name="Cordero O.X."/>
        </authorList>
    </citation>
    <scope>NUCLEOTIDE SEQUENCE [LARGE SCALE GENOMIC DNA]</scope>
    <source>
        <strain evidence="3 4">C3M10</strain>
    </source>
</reference>
<dbReference type="PANTHER" id="PTHR11328">
    <property type="entry name" value="MAJOR FACILITATOR SUPERFAMILY DOMAIN-CONTAINING PROTEIN"/>
    <property type="match status" value="1"/>
</dbReference>
<proteinExistence type="inferred from homology"/>
<evidence type="ECO:0000313" key="4">
    <source>
        <dbReference type="Proteomes" id="UP000252706"/>
    </source>
</evidence>
<dbReference type="InterPro" id="IPR039672">
    <property type="entry name" value="MFS_2"/>
</dbReference>
<name>A0A366X5U4_9RHOB</name>
<feature type="transmembrane region" description="Helical" evidence="2">
    <location>
        <begin position="249"/>
        <end position="271"/>
    </location>
</feature>
<evidence type="ECO:0000256" key="2">
    <source>
        <dbReference type="SAM" id="Phobius"/>
    </source>
</evidence>
<dbReference type="InterPro" id="IPR036259">
    <property type="entry name" value="MFS_trans_sf"/>
</dbReference>
<sequence length="476" mass="51241">MTTINSGTPGSMQLAYGLGGIANGIFSNGLSFFLLIYYNLVIGLPAEMVGLALSIALVFDAVSDPLVGYISDNWKSRMGKRHPFIYLAIIPVSALFWLIWNPPSSLASQMELFWFLLGTTIALRLAMTLYDVPHNAMVPELTSSYNGRTLLAGYKVSATWIAGQIMVIAMYVVWLVPTDIMPYGILNQAGYQQAGLFGAVIIGIAILMSALGLNRYQNIMQEIAHAEHGNAGGFFTQFFAAASLPSLRAIFISSAVFAIGAGIGAALWTYLMSFYWELSNDQIVYILFANLIGALAAGLMIKTVSNRDNKKSAAIKLSVLSTIVGVGPYLLRHFDLFPANGTEMLLYALLIHGVLQVGLIVATTSLMTSMTADVVEVGLHHSGYQNEGIITASITFVLKAGTAGGLAISGAFLGLIGFPTAPDQSNLTPEIISGLGYNYALLTMVVYVLSIIALFFYRIDKQQFENLVQNTSRAAS</sequence>
<gene>
    <name evidence="3" type="ORF">DS909_06950</name>
</gene>
<feature type="transmembrane region" description="Helical" evidence="2">
    <location>
        <begin position="50"/>
        <end position="71"/>
    </location>
</feature>
<dbReference type="GO" id="GO:0015293">
    <property type="term" value="F:symporter activity"/>
    <property type="evidence" value="ECO:0007669"/>
    <property type="project" value="InterPro"/>
</dbReference>
<dbReference type="Proteomes" id="UP000252706">
    <property type="component" value="Unassembled WGS sequence"/>
</dbReference>
<dbReference type="GO" id="GO:0005886">
    <property type="term" value="C:plasma membrane"/>
    <property type="evidence" value="ECO:0007669"/>
    <property type="project" value="TreeGrafter"/>
</dbReference>
<feature type="transmembrane region" description="Helical" evidence="2">
    <location>
        <begin position="151"/>
        <end position="174"/>
    </location>
</feature>
<feature type="transmembrane region" description="Helical" evidence="2">
    <location>
        <begin position="283"/>
        <end position="301"/>
    </location>
</feature>
<dbReference type="RefSeq" id="WP_113822740.1">
    <property type="nucleotide sequence ID" value="NZ_QOCE01000015.1"/>
</dbReference>
<dbReference type="Pfam" id="PF13347">
    <property type="entry name" value="MFS_2"/>
    <property type="match status" value="1"/>
</dbReference>
<feature type="transmembrane region" description="Helical" evidence="2">
    <location>
        <begin position="14"/>
        <end position="38"/>
    </location>
</feature>
<feature type="transmembrane region" description="Helical" evidence="2">
    <location>
        <begin position="112"/>
        <end position="130"/>
    </location>
</feature>
<feature type="transmembrane region" description="Helical" evidence="2">
    <location>
        <begin position="389"/>
        <end position="416"/>
    </location>
</feature>
<feature type="transmembrane region" description="Helical" evidence="2">
    <location>
        <begin position="436"/>
        <end position="457"/>
    </location>
</feature>
<dbReference type="GO" id="GO:0008643">
    <property type="term" value="P:carbohydrate transport"/>
    <property type="evidence" value="ECO:0007669"/>
    <property type="project" value="InterPro"/>
</dbReference>
<comment type="caution">
    <text evidence="3">The sequence shown here is derived from an EMBL/GenBank/DDBJ whole genome shotgun (WGS) entry which is preliminary data.</text>
</comment>
<dbReference type="PANTHER" id="PTHR11328:SF24">
    <property type="entry name" value="MAJOR FACILITATOR SUPERFAMILY (MFS) PROFILE DOMAIN-CONTAINING PROTEIN"/>
    <property type="match status" value="1"/>
</dbReference>
<feature type="transmembrane region" description="Helical" evidence="2">
    <location>
        <begin position="194"/>
        <end position="213"/>
    </location>
</feature>